<keyword evidence="3" id="KW-1185">Reference proteome</keyword>
<name>A0AAW9DV55_ACIAO</name>
<organism evidence="2 3">
    <name type="scientific">Acidiphilium acidophilum</name>
    <name type="common">Thiobacillus acidophilus</name>
    <dbReference type="NCBI Taxonomy" id="76588"/>
    <lineage>
        <taxon>Bacteria</taxon>
        <taxon>Pseudomonadati</taxon>
        <taxon>Pseudomonadota</taxon>
        <taxon>Alphaproteobacteria</taxon>
        <taxon>Acetobacterales</taxon>
        <taxon>Acidocellaceae</taxon>
        <taxon>Acidiphilium</taxon>
    </lineage>
</organism>
<dbReference type="RefSeq" id="WP_319615413.1">
    <property type="nucleotide sequence ID" value="NZ_JAWXYB010000018.1"/>
</dbReference>
<feature type="region of interest" description="Disordered" evidence="1">
    <location>
        <begin position="25"/>
        <end position="51"/>
    </location>
</feature>
<sequence length="175" mass="19879">MIQINARMHRSGYGARIAVLRNTSRTNHPGSEHLPTHQPVGNIRHREPARKPQASPIALSMAIMAAPPGQRLIRVPLENVRYHQARFIKLWQARSDRRIRCHFSSHTAPISGQLKIAGARTQAGRAHKRHASFKDFRLAMLEFPCRDGPENGNDRYDAITENSRIINPTKFELLT</sequence>
<evidence type="ECO:0000313" key="2">
    <source>
        <dbReference type="EMBL" id="MDX5932558.1"/>
    </source>
</evidence>
<dbReference type="Proteomes" id="UP001279553">
    <property type="component" value="Unassembled WGS sequence"/>
</dbReference>
<protein>
    <submittedName>
        <fullName evidence="2">Uncharacterized protein</fullName>
    </submittedName>
</protein>
<comment type="caution">
    <text evidence="2">The sequence shown here is derived from an EMBL/GenBank/DDBJ whole genome shotgun (WGS) entry which is preliminary data.</text>
</comment>
<evidence type="ECO:0000313" key="3">
    <source>
        <dbReference type="Proteomes" id="UP001279553"/>
    </source>
</evidence>
<dbReference type="AlphaFoldDB" id="A0AAW9DV55"/>
<reference evidence="2 3" key="1">
    <citation type="submission" date="2023-11" db="EMBL/GenBank/DDBJ databases">
        <title>MicrobeMod: A computational toolkit for identifying prokaryotic methylation and restriction-modification with nanopore sequencing.</title>
        <authorList>
            <person name="Crits-Christoph A."/>
            <person name="Kang S.C."/>
            <person name="Lee H."/>
            <person name="Ostrov N."/>
        </authorList>
    </citation>
    <scope>NUCLEOTIDE SEQUENCE [LARGE SCALE GENOMIC DNA]</scope>
    <source>
        <strain evidence="2 3">DSMZ 700</strain>
    </source>
</reference>
<gene>
    <name evidence="2" type="ORF">SIL87_17515</name>
</gene>
<dbReference type="EMBL" id="JAWXYB010000018">
    <property type="protein sequence ID" value="MDX5932558.1"/>
    <property type="molecule type" value="Genomic_DNA"/>
</dbReference>
<proteinExistence type="predicted"/>
<accession>A0AAW9DV55</accession>
<evidence type="ECO:0000256" key="1">
    <source>
        <dbReference type="SAM" id="MobiDB-lite"/>
    </source>
</evidence>